<sequence>MKSRLRGSILFQAVLFSVPSQGTLFSVNGFLKGKNGGESLRWEPIPDLRRKIEEIQRIRVLGKTEAIAAEVSVVLSFIFQQSKTDRLLDYRRISILPSTARRPARSRAGKHAIIFFVPFQGTLFPEKEPFKRQKMEEKALMAEPIPDPR</sequence>
<name>A9TV05_PHYPA</name>
<protein>
    <submittedName>
        <fullName evidence="1">Predicted protein</fullName>
    </submittedName>
</protein>
<reference evidence="1" key="1">
    <citation type="journal article" date="2008" name="Science">
        <title>The Physcomitrella genome reveals evolutionary insights into the conquest of land by plants.</title>
        <authorList>
            <person name="Rensing S."/>
            <person name="Lang D."/>
            <person name="Zimmer A."/>
            <person name="Terry A."/>
            <person name="Salamov A."/>
            <person name="Shapiro H."/>
            <person name="Nishiyama T."/>
            <person name="Perroud P.-F."/>
            <person name="Lindquist E."/>
            <person name="Kamisugi Y."/>
            <person name="Tanahashi T."/>
            <person name="Sakakibara K."/>
            <person name="Fujita T."/>
            <person name="Oishi K."/>
            <person name="Shin-I T."/>
            <person name="Kuroki Y."/>
            <person name="Toyoda A."/>
            <person name="Suzuki Y."/>
            <person name="Hashimoto A."/>
            <person name="Yamaguchi K."/>
            <person name="Sugano A."/>
            <person name="Kohara Y."/>
            <person name="Fujiyama A."/>
            <person name="Anterola A."/>
            <person name="Aoki S."/>
            <person name="Ashton N."/>
            <person name="Barbazuk W.B."/>
            <person name="Barker E."/>
            <person name="Bennetzen J."/>
            <person name="Bezanilla M."/>
            <person name="Blankenship R."/>
            <person name="Cho S.H."/>
            <person name="Dutcher S."/>
            <person name="Estelle M."/>
            <person name="Fawcett J.A."/>
            <person name="Gundlach H."/>
            <person name="Hanada K."/>
            <person name="Heyl A."/>
            <person name="Hicks K.A."/>
            <person name="Hugh J."/>
            <person name="Lohr M."/>
            <person name="Mayer K."/>
            <person name="Melkozernov A."/>
            <person name="Murata T."/>
            <person name="Nelson D."/>
            <person name="Pils B."/>
            <person name="Prigge M."/>
            <person name="Reiss B."/>
            <person name="Renner T."/>
            <person name="Rombauts S."/>
            <person name="Rushton P."/>
            <person name="Sanderfoot A."/>
            <person name="Schween G."/>
            <person name="Shiu S.-H."/>
            <person name="Stueber K."/>
            <person name="Theodoulou F.L."/>
            <person name="Tu H."/>
            <person name="Van de Peer Y."/>
            <person name="Verrier P.J."/>
            <person name="Waters E."/>
            <person name="Wood A."/>
            <person name="Yang L."/>
            <person name="Cove D."/>
            <person name="Cuming A."/>
            <person name="Hasebe M."/>
            <person name="Lucas S."/>
            <person name="Mishler D.B."/>
            <person name="Reski R."/>
            <person name="Grigoriev I."/>
            <person name="Quatrano R.S."/>
            <person name="Boore J.L."/>
        </authorList>
    </citation>
    <scope>NUCLEOTIDE SEQUENCE [LARGE SCALE GENOMIC DNA]</scope>
</reference>
<dbReference type="EMBL" id="DS545218">
    <property type="protein sequence ID" value="EDQ52757.1"/>
    <property type="molecule type" value="Genomic_DNA"/>
</dbReference>
<gene>
    <name evidence="1" type="ORF">PHYPADRAFT_97637</name>
</gene>
<proteinExistence type="predicted"/>
<evidence type="ECO:0000313" key="1">
    <source>
        <dbReference type="EMBL" id="EDQ52757.1"/>
    </source>
</evidence>
<dbReference type="AlphaFoldDB" id="A9TV05"/>
<accession>A9TV05</accession>
<organism>
    <name type="scientific">Physcomitrium patens</name>
    <name type="common">Spreading-leaved earth moss</name>
    <name type="synonym">Physcomitrella patens</name>
    <dbReference type="NCBI Taxonomy" id="3218"/>
    <lineage>
        <taxon>Eukaryota</taxon>
        <taxon>Viridiplantae</taxon>
        <taxon>Streptophyta</taxon>
        <taxon>Embryophyta</taxon>
        <taxon>Bryophyta</taxon>
        <taxon>Bryophytina</taxon>
        <taxon>Bryopsida</taxon>
        <taxon>Funariidae</taxon>
        <taxon>Funariales</taxon>
        <taxon>Funariaceae</taxon>
        <taxon>Physcomitrium</taxon>
    </lineage>
</organism>